<reference evidence="1 2" key="1">
    <citation type="submission" date="2020-08" db="EMBL/GenBank/DDBJ databases">
        <authorList>
            <person name="Seo M.-J."/>
        </authorList>
    </citation>
    <scope>NUCLEOTIDE SEQUENCE [LARGE SCALE GENOMIC DNA]</scope>
    <source>
        <strain evidence="1 2">KIGAM211</strain>
    </source>
</reference>
<dbReference type="EMBL" id="JACKXE010000001">
    <property type="protein sequence ID" value="MBB6627140.1"/>
    <property type="molecule type" value="Genomic_DNA"/>
</dbReference>
<evidence type="ECO:0000313" key="2">
    <source>
        <dbReference type="Proteomes" id="UP000523955"/>
    </source>
</evidence>
<dbReference type="Proteomes" id="UP000523955">
    <property type="component" value="Unassembled WGS sequence"/>
</dbReference>
<comment type="caution">
    <text evidence="1">The sequence shown here is derived from an EMBL/GenBank/DDBJ whole genome shotgun (WGS) entry which is preliminary data.</text>
</comment>
<evidence type="ECO:0000313" key="1">
    <source>
        <dbReference type="EMBL" id="MBB6627140.1"/>
    </source>
</evidence>
<keyword evidence="2" id="KW-1185">Reference proteome</keyword>
<dbReference type="RefSeq" id="WP_185252332.1">
    <property type="nucleotide sequence ID" value="NZ_JACKXE010000001.1"/>
</dbReference>
<organism evidence="1 2">
    <name type="scientific">Nocardioides luti</name>
    <dbReference type="NCBI Taxonomy" id="2761101"/>
    <lineage>
        <taxon>Bacteria</taxon>
        <taxon>Bacillati</taxon>
        <taxon>Actinomycetota</taxon>
        <taxon>Actinomycetes</taxon>
        <taxon>Propionibacteriales</taxon>
        <taxon>Nocardioidaceae</taxon>
        <taxon>Nocardioides</taxon>
    </lineage>
</organism>
<protein>
    <submittedName>
        <fullName evidence="1">Uncharacterized protein</fullName>
    </submittedName>
</protein>
<accession>A0A7X0RGY3</accession>
<name>A0A7X0RGY3_9ACTN</name>
<gene>
    <name evidence="1" type="ORF">H5V45_07380</name>
</gene>
<proteinExistence type="predicted"/>
<sequence length="105" mass="11771">MPAPGLEHDCASFGPGHQLHWQHWKKATAATLVPVSEVDVDGTLVEVHVAGRQPFHWLHHDPARLRDALAKAEMPILASPQWQALRVDGYWFNCAPNDRSFGDCR</sequence>
<dbReference type="AlphaFoldDB" id="A0A7X0RGY3"/>